<dbReference type="PANTHER" id="PTHR30028:SF0">
    <property type="entry name" value="PROTEIN ALUMINUM SENSITIVE 3"/>
    <property type="match status" value="1"/>
</dbReference>
<keyword evidence="5 6" id="KW-0472">Membrane</keyword>
<dbReference type="PANTHER" id="PTHR30028">
    <property type="entry name" value="UPF0014 INNER MEMBRANE PROTEIN YBBM-RELATED"/>
    <property type="match status" value="1"/>
</dbReference>
<keyword evidence="8" id="KW-1185">Reference proteome</keyword>
<feature type="transmembrane region" description="Helical" evidence="6">
    <location>
        <begin position="12"/>
        <end position="31"/>
    </location>
</feature>
<dbReference type="EMBL" id="CP138858">
    <property type="protein sequence ID" value="WPJ94035.1"/>
    <property type="molecule type" value="Genomic_DNA"/>
</dbReference>
<proteinExistence type="inferred from homology"/>
<dbReference type="RefSeq" id="WP_319830999.1">
    <property type="nucleotide sequence ID" value="NZ_CP138858.1"/>
</dbReference>
<name>A0ABZ0RD17_9BACT</name>
<evidence type="ECO:0000256" key="2">
    <source>
        <dbReference type="ARBA" id="ARBA00005268"/>
    </source>
</evidence>
<sequence length="277" mass="30944">MDKQFIDIGWGALLLYYTMLLIPLAIFYSLGLGLTRSLLWAIVRMTVQLFLVGLYLEFLFRTNSLWLNLLWLLVMLSAANFRILGDGGIGLRRFVLPCMWALSATTLTVAGVMILSLIRPDPWYDARYLIPIVGMILGNCLRGNILSVQHFYAGISKDADVYRQRLSMGATRFEALRPWLALAMSNACRQHLASMATVGIVALPGMMTGQILGGATPMVAIKYQLAIMIAIFVSLTLGAYLNLWLTIPRAFDRMGNLCEDVQGSTWKSAKSSRRKKH</sequence>
<comment type="subcellular location">
    <subcellularLocation>
        <location evidence="1">Membrane</location>
        <topology evidence="1">Multi-pass membrane protein</topology>
    </subcellularLocation>
</comment>
<feature type="transmembrane region" description="Helical" evidence="6">
    <location>
        <begin position="94"/>
        <end position="118"/>
    </location>
</feature>
<dbReference type="Pfam" id="PF03649">
    <property type="entry name" value="UPF0014"/>
    <property type="match status" value="1"/>
</dbReference>
<evidence type="ECO:0000256" key="6">
    <source>
        <dbReference type="SAM" id="Phobius"/>
    </source>
</evidence>
<feature type="transmembrane region" description="Helical" evidence="6">
    <location>
        <begin position="65"/>
        <end position="82"/>
    </location>
</feature>
<feature type="transmembrane region" description="Helical" evidence="6">
    <location>
        <begin position="192"/>
        <end position="213"/>
    </location>
</feature>
<accession>A0ABZ0RD17</accession>
<evidence type="ECO:0000313" key="7">
    <source>
        <dbReference type="EMBL" id="WPJ94035.1"/>
    </source>
</evidence>
<keyword evidence="4 6" id="KW-1133">Transmembrane helix</keyword>
<evidence type="ECO:0000256" key="3">
    <source>
        <dbReference type="ARBA" id="ARBA00022692"/>
    </source>
</evidence>
<dbReference type="InterPro" id="IPR005226">
    <property type="entry name" value="UPF0014_fam"/>
</dbReference>
<comment type="similarity">
    <text evidence="2">Belongs to the UPF0014 family.</text>
</comment>
<keyword evidence="3 6" id="KW-0812">Transmembrane</keyword>
<dbReference type="Proteomes" id="UP001324993">
    <property type="component" value="Chromosome"/>
</dbReference>
<organism evidence="7 8">
    <name type="scientific">Coraliomargarita algicola</name>
    <dbReference type="NCBI Taxonomy" id="3092156"/>
    <lineage>
        <taxon>Bacteria</taxon>
        <taxon>Pseudomonadati</taxon>
        <taxon>Verrucomicrobiota</taxon>
        <taxon>Opitutia</taxon>
        <taxon>Puniceicoccales</taxon>
        <taxon>Coraliomargaritaceae</taxon>
        <taxon>Coraliomargarita</taxon>
    </lineage>
</organism>
<protein>
    <submittedName>
        <fullName evidence="7">ABC transporter permease</fullName>
    </submittedName>
</protein>
<reference evidence="7 8" key="1">
    <citation type="submission" date="2023-11" db="EMBL/GenBank/DDBJ databases">
        <title>Coraliomargarita sp. nov., isolated from marine algae.</title>
        <authorList>
            <person name="Lee J.K."/>
            <person name="Baek J.H."/>
            <person name="Kim J.M."/>
            <person name="Choi D.G."/>
            <person name="Jeon C.O."/>
        </authorList>
    </citation>
    <scope>NUCLEOTIDE SEQUENCE [LARGE SCALE GENOMIC DNA]</scope>
    <source>
        <strain evidence="7 8">J2-16</strain>
    </source>
</reference>
<feature type="transmembrane region" description="Helical" evidence="6">
    <location>
        <begin position="37"/>
        <end position="58"/>
    </location>
</feature>
<evidence type="ECO:0000256" key="1">
    <source>
        <dbReference type="ARBA" id="ARBA00004141"/>
    </source>
</evidence>
<gene>
    <name evidence="7" type="ORF">SH580_11380</name>
</gene>
<evidence type="ECO:0000256" key="5">
    <source>
        <dbReference type="ARBA" id="ARBA00023136"/>
    </source>
</evidence>
<evidence type="ECO:0000313" key="8">
    <source>
        <dbReference type="Proteomes" id="UP001324993"/>
    </source>
</evidence>
<feature type="transmembrane region" description="Helical" evidence="6">
    <location>
        <begin position="225"/>
        <end position="245"/>
    </location>
</feature>
<evidence type="ECO:0000256" key="4">
    <source>
        <dbReference type="ARBA" id="ARBA00022989"/>
    </source>
</evidence>